<dbReference type="GO" id="GO:0071555">
    <property type="term" value="P:cell wall organization"/>
    <property type="evidence" value="ECO:0007669"/>
    <property type="project" value="UniProtKB-KW"/>
</dbReference>
<evidence type="ECO:0000313" key="9">
    <source>
        <dbReference type="EMBL" id="KAK4421723.1"/>
    </source>
</evidence>
<dbReference type="Pfam" id="PF03552">
    <property type="entry name" value="Cellulose_synt"/>
    <property type="match status" value="2"/>
</dbReference>
<organism evidence="9 10">
    <name type="scientific">Sesamum alatum</name>
    <dbReference type="NCBI Taxonomy" id="300844"/>
    <lineage>
        <taxon>Eukaryota</taxon>
        <taxon>Viridiplantae</taxon>
        <taxon>Streptophyta</taxon>
        <taxon>Embryophyta</taxon>
        <taxon>Tracheophyta</taxon>
        <taxon>Spermatophyta</taxon>
        <taxon>Magnoliopsida</taxon>
        <taxon>eudicotyledons</taxon>
        <taxon>Gunneridae</taxon>
        <taxon>Pentapetalae</taxon>
        <taxon>asterids</taxon>
        <taxon>lamiids</taxon>
        <taxon>Lamiales</taxon>
        <taxon>Pedaliaceae</taxon>
        <taxon>Sesamum</taxon>
    </lineage>
</organism>
<dbReference type="InterPro" id="IPR029044">
    <property type="entry name" value="Nucleotide-diphossugar_trans"/>
</dbReference>
<comment type="subcellular location">
    <subcellularLocation>
        <location evidence="1">Endomembrane system</location>
        <topology evidence="1">Multi-pass membrane protein</topology>
    </subcellularLocation>
</comment>
<evidence type="ECO:0000256" key="1">
    <source>
        <dbReference type="ARBA" id="ARBA00004127"/>
    </source>
</evidence>
<dbReference type="AlphaFoldDB" id="A0AAE1Y272"/>
<comment type="caution">
    <text evidence="9">The sequence shown here is derived from an EMBL/GenBank/DDBJ whole genome shotgun (WGS) entry which is preliminary data.</text>
</comment>
<reference evidence="9" key="2">
    <citation type="journal article" date="2024" name="Plant">
        <title>Genomic evolution and insights into agronomic trait innovations of Sesamum species.</title>
        <authorList>
            <person name="Miao H."/>
            <person name="Wang L."/>
            <person name="Qu L."/>
            <person name="Liu H."/>
            <person name="Sun Y."/>
            <person name="Le M."/>
            <person name="Wang Q."/>
            <person name="Wei S."/>
            <person name="Zheng Y."/>
            <person name="Lin W."/>
            <person name="Duan Y."/>
            <person name="Cao H."/>
            <person name="Xiong S."/>
            <person name="Wang X."/>
            <person name="Wei L."/>
            <person name="Li C."/>
            <person name="Ma Q."/>
            <person name="Ju M."/>
            <person name="Zhao R."/>
            <person name="Li G."/>
            <person name="Mu C."/>
            <person name="Tian Q."/>
            <person name="Mei H."/>
            <person name="Zhang T."/>
            <person name="Gao T."/>
            <person name="Zhang H."/>
        </authorList>
    </citation>
    <scope>NUCLEOTIDE SEQUENCE</scope>
    <source>
        <strain evidence="9">3651</strain>
    </source>
</reference>
<keyword evidence="6 8" id="KW-0472">Membrane</keyword>
<keyword evidence="7" id="KW-0961">Cell wall biogenesis/degradation</keyword>
<keyword evidence="4 8" id="KW-0812">Transmembrane</keyword>
<evidence type="ECO:0000256" key="6">
    <source>
        <dbReference type="ARBA" id="ARBA00023136"/>
    </source>
</evidence>
<accession>A0AAE1Y272</accession>
<sequence length="248" mass="28010">MRALDGLSGPIYVGTGCMFRRYALYDFCPPLSNEYKGMFRSTKIPAKTIVPQSEEEEPLAGGHHDLTLPKKFGNSTMFSDSVLNGRPPGSLLFPRLPIDDPTVAEAIVVISCWYEDKRKWGGRIGWIYGSTREDVVTGYRMHNHGWQFVYCITKRDAFRGTTPINLTNHLHQVLRWATGSIEIFFSRNNALLATSGIKFLQRITYINLSIYPFAFIYLVSLLLPPTTLPFHGTVYHAKPLIRGTLSSC</sequence>
<dbReference type="PROSITE" id="PS51257">
    <property type="entry name" value="PROKAR_LIPOPROTEIN"/>
    <property type="match status" value="1"/>
</dbReference>
<evidence type="ECO:0000256" key="3">
    <source>
        <dbReference type="ARBA" id="ARBA00022679"/>
    </source>
</evidence>
<dbReference type="PANTHER" id="PTHR13301">
    <property type="entry name" value="X-BOX TRANSCRIPTION FACTOR-RELATED"/>
    <property type="match status" value="1"/>
</dbReference>
<keyword evidence="2" id="KW-0328">Glycosyltransferase</keyword>
<keyword evidence="5 8" id="KW-1133">Transmembrane helix</keyword>
<feature type="transmembrane region" description="Helical" evidence="8">
    <location>
        <begin position="205"/>
        <end position="223"/>
    </location>
</feature>
<dbReference type="SUPFAM" id="SSF53448">
    <property type="entry name" value="Nucleotide-diphospho-sugar transferases"/>
    <property type="match status" value="1"/>
</dbReference>
<dbReference type="InterPro" id="IPR005150">
    <property type="entry name" value="Cellulose_synth"/>
</dbReference>
<dbReference type="Proteomes" id="UP001293254">
    <property type="component" value="Unassembled WGS sequence"/>
</dbReference>
<dbReference type="GO" id="GO:0016020">
    <property type="term" value="C:membrane"/>
    <property type="evidence" value="ECO:0007669"/>
    <property type="project" value="InterPro"/>
</dbReference>
<keyword evidence="10" id="KW-1185">Reference proteome</keyword>
<evidence type="ECO:0000256" key="7">
    <source>
        <dbReference type="ARBA" id="ARBA00023316"/>
    </source>
</evidence>
<evidence type="ECO:0000256" key="4">
    <source>
        <dbReference type="ARBA" id="ARBA00022692"/>
    </source>
</evidence>
<evidence type="ECO:0000256" key="5">
    <source>
        <dbReference type="ARBA" id="ARBA00022989"/>
    </source>
</evidence>
<name>A0AAE1Y272_9LAMI</name>
<evidence type="ECO:0000256" key="8">
    <source>
        <dbReference type="SAM" id="Phobius"/>
    </source>
</evidence>
<protein>
    <submittedName>
        <fullName evidence="9">Cellulose synthase-like protein D1</fullName>
    </submittedName>
</protein>
<gene>
    <name evidence="9" type="ORF">Salat_2122900</name>
</gene>
<dbReference type="GO" id="GO:0030244">
    <property type="term" value="P:cellulose biosynthetic process"/>
    <property type="evidence" value="ECO:0007669"/>
    <property type="project" value="InterPro"/>
</dbReference>
<dbReference type="GO" id="GO:0012505">
    <property type="term" value="C:endomembrane system"/>
    <property type="evidence" value="ECO:0007669"/>
    <property type="project" value="UniProtKB-SubCell"/>
</dbReference>
<dbReference type="EMBL" id="JACGWO010000008">
    <property type="protein sequence ID" value="KAK4421723.1"/>
    <property type="molecule type" value="Genomic_DNA"/>
</dbReference>
<evidence type="ECO:0000313" key="10">
    <source>
        <dbReference type="Proteomes" id="UP001293254"/>
    </source>
</evidence>
<proteinExistence type="predicted"/>
<reference evidence="9" key="1">
    <citation type="submission" date="2020-06" db="EMBL/GenBank/DDBJ databases">
        <authorList>
            <person name="Li T."/>
            <person name="Hu X."/>
            <person name="Zhang T."/>
            <person name="Song X."/>
            <person name="Zhang H."/>
            <person name="Dai N."/>
            <person name="Sheng W."/>
            <person name="Hou X."/>
            <person name="Wei L."/>
        </authorList>
    </citation>
    <scope>NUCLEOTIDE SEQUENCE</scope>
    <source>
        <strain evidence="9">3651</strain>
        <tissue evidence="9">Leaf</tissue>
    </source>
</reference>
<dbReference type="GO" id="GO:0016760">
    <property type="term" value="F:cellulose synthase (UDP-forming) activity"/>
    <property type="evidence" value="ECO:0007669"/>
    <property type="project" value="InterPro"/>
</dbReference>
<evidence type="ECO:0000256" key="2">
    <source>
        <dbReference type="ARBA" id="ARBA00022676"/>
    </source>
</evidence>
<keyword evidence="3" id="KW-0808">Transferase</keyword>